<feature type="chain" id="PRO_5046604943" evidence="2">
    <location>
        <begin position="23"/>
        <end position="172"/>
    </location>
</feature>
<dbReference type="EMBL" id="CP111026">
    <property type="protein sequence ID" value="WAR28479.1"/>
    <property type="molecule type" value="Genomic_DNA"/>
</dbReference>
<organism evidence="3 4">
    <name type="scientific">Mya arenaria</name>
    <name type="common">Soft-shell clam</name>
    <dbReference type="NCBI Taxonomy" id="6604"/>
    <lineage>
        <taxon>Eukaryota</taxon>
        <taxon>Metazoa</taxon>
        <taxon>Spiralia</taxon>
        <taxon>Lophotrochozoa</taxon>
        <taxon>Mollusca</taxon>
        <taxon>Bivalvia</taxon>
        <taxon>Autobranchia</taxon>
        <taxon>Heteroconchia</taxon>
        <taxon>Euheterodonta</taxon>
        <taxon>Imparidentia</taxon>
        <taxon>Neoheterodontei</taxon>
        <taxon>Myida</taxon>
        <taxon>Myoidea</taxon>
        <taxon>Myidae</taxon>
        <taxon>Mya</taxon>
    </lineage>
</organism>
<feature type="coiled-coil region" evidence="1">
    <location>
        <begin position="56"/>
        <end position="87"/>
    </location>
</feature>
<keyword evidence="4" id="KW-1185">Reference proteome</keyword>
<evidence type="ECO:0000256" key="1">
    <source>
        <dbReference type="SAM" id="Coils"/>
    </source>
</evidence>
<reference evidence="3" key="1">
    <citation type="submission" date="2022-11" db="EMBL/GenBank/DDBJ databases">
        <title>Centuries of genome instability and evolution in soft-shell clam transmissible cancer (bioRxiv).</title>
        <authorList>
            <person name="Hart S.F.M."/>
            <person name="Yonemitsu M.A."/>
            <person name="Giersch R.M."/>
            <person name="Beal B.F."/>
            <person name="Arriagada G."/>
            <person name="Davis B.W."/>
            <person name="Ostrander E.A."/>
            <person name="Goff S.P."/>
            <person name="Metzger M.J."/>
        </authorList>
    </citation>
    <scope>NUCLEOTIDE SEQUENCE</scope>
    <source>
        <strain evidence="3">MELC-2E11</strain>
        <tissue evidence="3">Siphon/mantle</tissue>
    </source>
</reference>
<proteinExistence type="predicted"/>
<evidence type="ECO:0000256" key="2">
    <source>
        <dbReference type="SAM" id="SignalP"/>
    </source>
</evidence>
<keyword evidence="1" id="KW-0175">Coiled coil</keyword>
<evidence type="ECO:0000313" key="3">
    <source>
        <dbReference type="EMBL" id="WAR28479.1"/>
    </source>
</evidence>
<feature type="signal peptide" evidence="2">
    <location>
        <begin position="1"/>
        <end position="22"/>
    </location>
</feature>
<evidence type="ECO:0000313" key="4">
    <source>
        <dbReference type="Proteomes" id="UP001164746"/>
    </source>
</evidence>
<keyword evidence="2" id="KW-0732">Signal</keyword>
<accession>A0ABY7G532</accession>
<protein>
    <submittedName>
        <fullName evidence="3">Uncharacterized protein</fullName>
    </submittedName>
</protein>
<name>A0ABY7G532_MYAAR</name>
<dbReference type="Proteomes" id="UP001164746">
    <property type="component" value="Chromosome 15"/>
</dbReference>
<sequence>MEDQKLSVLLLVCVSAVHTSLAQWPLGPDFYNSMDALRTNLNTMNTNMETNMNTMNTNLENNLNTMNTNLENNLNTMNTNLEMNLNNMASRLQIIGNTIRINGQAMVEDDKARAANGVAFAGGLVFNSGNGGLGYAYNSSDGSYTQYAMDGGSPPHGYMYHTWQFGTSIRTW</sequence>
<gene>
    <name evidence="3" type="ORF">MAR_014183</name>
</gene>